<dbReference type="AlphaFoldDB" id="A0A120FN57"/>
<dbReference type="Proteomes" id="UP000057737">
    <property type="component" value="Unassembled WGS sequence"/>
</dbReference>
<dbReference type="RefSeq" id="WP_066507591.1">
    <property type="nucleotide sequence ID" value="NZ_LNCU01000069.1"/>
</dbReference>
<comment type="caution">
    <text evidence="1">The sequence shown here is derived from an EMBL/GenBank/DDBJ whole genome shotgun (WGS) entry which is preliminary data.</text>
</comment>
<protein>
    <submittedName>
        <fullName evidence="1">Uncharacterized protein</fullName>
    </submittedName>
</protein>
<gene>
    <name evidence="1" type="ORF">AS156_06295</name>
</gene>
<organism evidence="1 2">
    <name type="scientific">Bradyrhizobium macuxiense</name>
    <dbReference type="NCBI Taxonomy" id="1755647"/>
    <lineage>
        <taxon>Bacteria</taxon>
        <taxon>Pseudomonadati</taxon>
        <taxon>Pseudomonadota</taxon>
        <taxon>Alphaproteobacteria</taxon>
        <taxon>Hyphomicrobiales</taxon>
        <taxon>Nitrobacteraceae</taxon>
        <taxon>Bradyrhizobium</taxon>
    </lineage>
</organism>
<keyword evidence="2" id="KW-1185">Reference proteome</keyword>
<dbReference type="EMBL" id="LNCU01000069">
    <property type="protein sequence ID" value="KWV54892.1"/>
    <property type="molecule type" value="Genomic_DNA"/>
</dbReference>
<proteinExistence type="predicted"/>
<accession>A0A120FN57</accession>
<name>A0A120FN57_9BRAD</name>
<evidence type="ECO:0000313" key="1">
    <source>
        <dbReference type="EMBL" id="KWV54892.1"/>
    </source>
</evidence>
<sequence>MQMLKRLFRSIWLRRVASKSADFPPASIDPDEFSRLLCSGRVEDLRILAKKLSQRSRAHA</sequence>
<evidence type="ECO:0000313" key="2">
    <source>
        <dbReference type="Proteomes" id="UP000057737"/>
    </source>
</evidence>
<dbReference type="OrthoDB" id="8242451at2"/>
<reference evidence="1 2" key="1">
    <citation type="submission" date="2015-11" db="EMBL/GenBank/DDBJ databases">
        <title>Draft Genome Sequence of the Strain BR 10303 (Bradyrhizobium sp.) isolated from nodules of Centrolobium paraense.</title>
        <authorList>
            <person name="Zelli J.E."/>
            <person name="Simoes-Araujo J.L."/>
            <person name="Barauna A.C."/>
            <person name="Silva K."/>
        </authorList>
    </citation>
    <scope>NUCLEOTIDE SEQUENCE [LARGE SCALE GENOMIC DNA]</scope>
    <source>
        <strain evidence="1 2">BR 10303</strain>
    </source>
</reference>